<gene>
    <name evidence="1" type="ORF">IFM46972_06339</name>
</gene>
<dbReference type="AlphaFoldDB" id="A0A8H3NYJ0"/>
<dbReference type="Proteomes" id="UP000465221">
    <property type="component" value="Unassembled WGS sequence"/>
</dbReference>
<dbReference type="EMBL" id="BLKC01000042">
    <property type="protein sequence ID" value="GFF40815.1"/>
    <property type="molecule type" value="Genomic_DNA"/>
</dbReference>
<evidence type="ECO:0000313" key="1">
    <source>
        <dbReference type="EMBL" id="GFF40815.1"/>
    </source>
</evidence>
<name>A0A8H3NYJ0_9EURO</name>
<evidence type="ECO:0000313" key="2">
    <source>
        <dbReference type="Proteomes" id="UP000465221"/>
    </source>
</evidence>
<proteinExistence type="predicted"/>
<organism evidence="1 2">
    <name type="scientific">Aspergillus udagawae</name>
    <dbReference type="NCBI Taxonomy" id="91492"/>
    <lineage>
        <taxon>Eukaryota</taxon>
        <taxon>Fungi</taxon>
        <taxon>Dikarya</taxon>
        <taxon>Ascomycota</taxon>
        <taxon>Pezizomycotina</taxon>
        <taxon>Eurotiomycetes</taxon>
        <taxon>Eurotiomycetidae</taxon>
        <taxon>Eurotiales</taxon>
        <taxon>Aspergillaceae</taxon>
        <taxon>Aspergillus</taxon>
        <taxon>Aspergillus subgen. Fumigati</taxon>
    </lineage>
</organism>
<accession>A0A8H3NYJ0</accession>
<protein>
    <submittedName>
        <fullName evidence="1">Uncharacterized protein</fullName>
    </submittedName>
</protein>
<reference evidence="1 2" key="1">
    <citation type="submission" date="2020-01" db="EMBL/GenBank/DDBJ databases">
        <title>Draft genome sequence of Aspergillus udagawae IFM 46972.</title>
        <authorList>
            <person name="Takahashi H."/>
            <person name="Yaguchi T."/>
        </authorList>
    </citation>
    <scope>NUCLEOTIDE SEQUENCE [LARGE SCALE GENOMIC DNA]</scope>
    <source>
        <strain evidence="1 2">IFM 46972</strain>
    </source>
</reference>
<comment type="caution">
    <text evidence="1">The sequence shown here is derived from an EMBL/GenBank/DDBJ whole genome shotgun (WGS) entry which is preliminary data.</text>
</comment>
<sequence length="292" mass="33055">MTTVDRHFLSPRDLLQNRRICLDGPLISDATRFAVECLNLPQSVDAICERAGITHEVYKHYADILNKLFKGFIAMFEIADDFGAIIKTLDAACKETLYFAAKAPLDFPSLFNLFREIRDHPSPEVQGKLKKLTMELIFSANTATRTANSVSLTGVVNAWNDNRVYLRGVYEDLVKRMQDPKLQEIVEKLLKIHGGIVGLDNLKKWIEHLDEQTGKATKDLGYFRGAWQAVDKDSTSLQDFLYDPHKPEVDEFLKVELASLLEGWEAVTKEVNKLRAEHLQSAVEAIDGAPHR</sequence>